<dbReference type="EMBL" id="JAAAIP010000036">
    <property type="protein sequence ID" value="KAG0328366.1"/>
    <property type="molecule type" value="Genomic_DNA"/>
</dbReference>
<gene>
    <name evidence="2" type="ORF">BGZ99_005549</name>
</gene>
<keyword evidence="3" id="KW-1185">Reference proteome</keyword>
<feature type="compositionally biased region" description="Low complexity" evidence="1">
    <location>
        <begin position="136"/>
        <end position="152"/>
    </location>
</feature>
<feature type="compositionally biased region" description="Polar residues" evidence="1">
    <location>
        <begin position="1"/>
        <end position="13"/>
    </location>
</feature>
<feature type="region of interest" description="Disordered" evidence="1">
    <location>
        <begin position="495"/>
        <end position="528"/>
    </location>
</feature>
<name>A0A9P6UZP9_9FUNG</name>
<comment type="caution">
    <text evidence="2">The sequence shown here is derived from an EMBL/GenBank/DDBJ whole genome shotgun (WGS) entry which is preliminary data.</text>
</comment>
<feature type="region of interest" description="Disordered" evidence="1">
    <location>
        <begin position="1"/>
        <end position="34"/>
    </location>
</feature>
<feature type="compositionally biased region" description="Acidic residues" evidence="1">
    <location>
        <begin position="516"/>
        <end position="528"/>
    </location>
</feature>
<feature type="compositionally biased region" description="Polar residues" evidence="1">
    <location>
        <begin position="126"/>
        <end position="135"/>
    </location>
</feature>
<evidence type="ECO:0000313" key="3">
    <source>
        <dbReference type="Proteomes" id="UP000738325"/>
    </source>
</evidence>
<dbReference type="OrthoDB" id="2351940at2759"/>
<organism evidence="2 3">
    <name type="scientific">Dissophora globulifera</name>
    <dbReference type="NCBI Taxonomy" id="979702"/>
    <lineage>
        <taxon>Eukaryota</taxon>
        <taxon>Fungi</taxon>
        <taxon>Fungi incertae sedis</taxon>
        <taxon>Mucoromycota</taxon>
        <taxon>Mortierellomycotina</taxon>
        <taxon>Mortierellomycetes</taxon>
        <taxon>Mortierellales</taxon>
        <taxon>Mortierellaceae</taxon>
        <taxon>Dissophora</taxon>
    </lineage>
</organism>
<feature type="compositionally biased region" description="Low complexity" evidence="1">
    <location>
        <begin position="85"/>
        <end position="97"/>
    </location>
</feature>
<evidence type="ECO:0000256" key="1">
    <source>
        <dbReference type="SAM" id="MobiDB-lite"/>
    </source>
</evidence>
<reference evidence="2" key="1">
    <citation type="journal article" date="2020" name="Fungal Divers.">
        <title>Resolving the Mortierellaceae phylogeny through synthesis of multi-gene phylogenetics and phylogenomics.</title>
        <authorList>
            <person name="Vandepol N."/>
            <person name="Liber J."/>
            <person name="Desiro A."/>
            <person name="Na H."/>
            <person name="Kennedy M."/>
            <person name="Barry K."/>
            <person name="Grigoriev I.V."/>
            <person name="Miller A.N."/>
            <person name="O'Donnell K."/>
            <person name="Stajich J.E."/>
            <person name="Bonito G."/>
        </authorList>
    </citation>
    <scope>NUCLEOTIDE SEQUENCE</scope>
    <source>
        <strain evidence="2">REB-010B</strain>
    </source>
</reference>
<proteinExistence type="predicted"/>
<feature type="compositionally biased region" description="Polar residues" evidence="1">
    <location>
        <begin position="23"/>
        <end position="34"/>
    </location>
</feature>
<accession>A0A9P6UZP9</accession>
<feature type="region of interest" description="Disordered" evidence="1">
    <location>
        <begin position="411"/>
        <end position="440"/>
    </location>
</feature>
<feature type="compositionally biased region" description="Low complexity" evidence="1">
    <location>
        <begin position="159"/>
        <end position="192"/>
    </location>
</feature>
<dbReference type="Proteomes" id="UP000738325">
    <property type="component" value="Unassembled WGS sequence"/>
</dbReference>
<protein>
    <submittedName>
        <fullName evidence="2">Uncharacterized protein</fullName>
    </submittedName>
</protein>
<feature type="region of interest" description="Disordered" evidence="1">
    <location>
        <begin position="53"/>
        <end position="192"/>
    </location>
</feature>
<evidence type="ECO:0000313" key="2">
    <source>
        <dbReference type="EMBL" id="KAG0328366.1"/>
    </source>
</evidence>
<sequence length="887" mass="96502">MPSPFTVGQSPISTALPAGVPDATTTTSTVVDGLSGSSRASIRTLDRTLDVTNSPSRRWSRVQRRSPLNTHLLPSLHRSPRSRHSSSPPLASRSGPLLERHQHHFPHEHQYRHPPASHLPRGLTFPLSSPSYQHMSSASHSRRALASARSPAQTPSPPSSVRSISPPAERSLTTTTTSTTTATTSSTSNTRTTYIALRSPSLSPSDNQQHLHRAPFDLSMRMDSSGPSDSLTTLVSGDVVSQSSHQQPVYPSRTGHTGHLSQVPGYSALSSTPMQRSLSNNPAMATNASSIAATRPDSSSVLISISSSSPVSSVILSPAFTPASPPSSGGARVSQEQAIVAVPGRDHTVNLISINARSPHSTTQHPYQQHQTSTAATRDIFNGDRDDHDPEVDDRIHFRLLNNIFFSSSTRHAGHDRDGNVSPNTAATISHSGFGSRATDRRHAIDFRNISTSGENDTHMTDAMEDGIEYGLHSPTSVSSDLLADRSDDFQSAVLRTRSNRPDPLWEDVSGNNNFDDNDPDDDEDDDGIDQVIESRRRHDARAYAMDMDIPASLSFSNPITPFHAALSPRSAAALNNALTGGHFAESSISSDLTALSQQGPSDDYGSNPYFRRVPSSYPSRTITEHRQPVISPAGVRLDSMNHYSSELHDDASTSRPTPGSVSMQFNRINLDYSSHRGCGENAPVSNIETRGDVWPLKFEMYYADGGEFNAAHSVENVLKNDSSVYWRSTNINICLKLAEPRQTFVLTQFKAKAPTTGFTAPCKEGLIFISHEPIPLEKTAFFDNMTRERYNEYMEDIHHGAAFKQLLQSHGAGADSIVPAAFFQVDGPDETCTLDFTPNRSGRYVLIKLLRSRCTNALQRPENIDLQYLGLIGFTGARSFASGGLL</sequence>
<feature type="compositionally biased region" description="Polar residues" evidence="1">
    <location>
        <begin position="421"/>
        <end position="433"/>
    </location>
</feature>
<dbReference type="AlphaFoldDB" id="A0A9P6UZP9"/>